<dbReference type="Proteomes" id="UP000233837">
    <property type="component" value="Unassembled WGS sequence"/>
</dbReference>
<evidence type="ECO:0008006" key="4">
    <source>
        <dbReference type="Google" id="ProtNLM"/>
    </source>
</evidence>
<dbReference type="PANTHER" id="PTHR13833:SF78">
    <property type="entry name" value="POTASSIUM TRANSPORTER"/>
    <property type="match status" value="1"/>
</dbReference>
<proteinExistence type="predicted"/>
<sequence length="393" mass="44786">MLSNNLPSYIFRWQSIIIIIIITVTKLTLCLSYGFPFISLIRYHKKKISKNKQNTTDWTILHLSVGVTTIAGGKWNKGGHMDGPSEDAKFSNDFEVVYIGSSCSLLVVDRGNQAIREIQLHFDDCAYQYENSFPLGLAVLFAAGFFGYMLALLQRRVGVMISSQDANYQEILKASASIKSRSSVLQKSSWESGRPTLLSTEDDLKKQDEEEGFLTSMVKLLSGAKSSLAEIVGALFSRKTQASEHQVAHRQQQRPNSWPVQESFIIPEEDEPPPVEAKTPTPRKTYAFMSKNQAKIHQLRQGQAYFNHWDGKMQQHQQHNQQQVHQHQQYSLAPQTYYEQNYEATNEVVFGAVQELDCSPRPVEFKAENYRDKLNDQYGLRSRVGYNAYCNGY</sequence>
<evidence type="ECO:0000256" key="1">
    <source>
        <dbReference type="SAM" id="Phobius"/>
    </source>
</evidence>
<accession>A0A2I0X511</accession>
<keyword evidence="3" id="KW-1185">Reference proteome</keyword>
<reference evidence="2 3" key="2">
    <citation type="journal article" date="2017" name="Nature">
        <title>The Apostasia genome and the evolution of orchids.</title>
        <authorList>
            <person name="Zhang G.Q."/>
            <person name="Liu K.W."/>
            <person name="Li Z."/>
            <person name="Lohaus R."/>
            <person name="Hsiao Y.Y."/>
            <person name="Niu S.C."/>
            <person name="Wang J.Y."/>
            <person name="Lin Y.C."/>
            <person name="Xu Q."/>
            <person name="Chen L.J."/>
            <person name="Yoshida K."/>
            <person name="Fujiwara S."/>
            <person name="Wang Z.W."/>
            <person name="Zhang Y.Q."/>
            <person name="Mitsuda N."/>
            <person name="Wang M."/>
            <person name="Liu G.H."/>
            <person name="Pecoraro L."/>
            <person name="Huang H.X."/>
            <person name="Xiao X.J."/>
            <person name="Lin M."/>
            <person name="Wu X.Y."/>
            <person name="Wu W.L."/>
            <person name="Chen Y.Y."/>
            <person name="Chang S.B."/>
            <person name="Sakamoto S."/>
            <person name="Ohme-Takagi M."/>
            <person name="Yagi M."/>
            <person name="Zeng S.J."/>
            <person name="Shen C.Y."/>
            <person name="Yeh C.M."/>
            <person name="Luo Y.B."/>
            <person name="Tsai W.C."/>
            <person name="Van de Peer Y."/>
            <person name="Liu Z.J."/>
        </authorList>
    </citation>
    <scope>NUCLEOTIDE SEQUENCE [LARGE SCALE GENOMIC DNA]</scope>
    <source>
        <tissue evidence="2">The whole plant</tissue>
    </source>
</reference>
<organism evidence="2 3">
    <name type="scientific">Dendrobium catenatum</name>
    <dbReference type="NCBI Taxonomy" id="906689"/>
    <lineage>
        <taxon>Eukaryota</taxon>
        <taxon>Viridiplantae</taxon>
        <taxon>Streptophyta</taxon>
        <taxon>Embryophyta</taxon>
        <taxon>Tracheophyta</taxon>
        <taxon>Spermatophyta</taxon>
        <taxon>Magnoliopsida</taxon>
        <taxon>Liliopsida</taxon>
        <taxon>Asparagales</taxon>
        <taxon>Orchidaceae</taxon>
        <taxon>Epidendroideae</taxon>
        <taxon>Malaxideae</taxon>
        <taxon>Dendrobiinae</taxon>
        <taxon>Dendrobium</taxon>
    </lineage>
</organism>
<keyword evidence="1" id="KW-0812">Transmembrane</keyword>
<evidence type="ECO:0000313" key="2">
    <source>
        <dbReference type="EMBL" id="PKU83009.1"/>
    </source>
</evidence>
<protein>
    <recommendedName>
        <fullName evidence="4">NHL domain-containing protein</fullName>
    </recommendedName>
</protein>
<dbReference type="Gene3D" id="2.120.10.30">
    <property type="entry name" value="TolB, C-terminal domain"/>
    <property type="match status" value="1"/>
</dbReference>
<reference evidence="2 3" key="1">
    <citation type="journal article" date="2016" name="Sci. Rep.">
        <title>The Dendrobium catenatum Lindl. genome sequence provides insights into polysaccharide synthase, floral development and adaptive evolution.</title>
        <authorList>
            <person name="Zhang G.Q."/>
            <person name="Xu Q."/>
            <person name="Bian C."/>
            <person name="Tsai W.C."/>
            <person name="Yeh C.M."/>
            <person name="Liu K.W."/>
            <person name="Yoshida K."/>
            <person name="Zhang L.S."/>
            <person name="Chang S.B."/>
            <person name="Chen F."/>
            <person name="Shi Y."/>
            <person name="Su Y.Y."/>
            <person name="Zhang Y.Q."/>
            <person name="Chen L.J."/>
            <person name="Yin Y."/>
            <person name="Lin M."/>
            <person name="Huang H."/>
            <person name="Deng H."/>
            <person name="Wang Z.W."/>
            <person name="Zhu S.L."/>
            <person name="Zhao X."/>
            <person name="Deng C."/>
            <person name="Niu S.C."/>
            <person name="Huang J."/>
            <person name="Wang M."/>
            <person name="Liu G.H."/>
            <person name="Yang H.J."/>
            <person name="Xiao X.J."/>
            <person name="Hsiao Y.Y."/>
            <person name="Wu W.L."/>
            <person name="Chen Y.Y."/>
            <person name="Mitsuda N."/>
            <person name="Ohme-Takagi M."/>
            <person name="Luo Y.B."/>
            <person name="Van de Peer Y."/>
            <person name="Liu Z.J."/>
        </authorList>
    </citation>
    <scope>NUCLEOTIDE SEQUENCE [LARGE SCALE GENOMIC DNA]</scope>
    <source>
        <tissue evidence="2">The whole plant</tissue>
    </source>
</reference>
<feature type="transmembrane region" description="Helical" evidence="1">
    <location>
        <begin position="133"/>
        <end position="153"/>
    </location>
</feature>
<feature type="transmembrane region" description="Helical" evidence="1">
    <location>
        <begin position="16"/>
        <end position="38"/>
    </location>
</feature>
<gene>
    <name evidence="2" type="ORF">MA16_Dca009481</name>
</gene>
<dbReference type="EMBL" id="KZ502146">
    <property type="protein sequence ID" value="PKU83009.1"/>
    <property type="molecule type" value="Genomic_DNA"/>
</dbReference>
<keyword evidence="1" id="KW-1133">Transmembrane helix</keyword>
<dbReference type="PANTHER" id="PTHR13833">
    <property type="match status" value="1"/>
</dbReference>
<dbReference type="InterPro" id="IPR011042">
    <property type="entry name" value="6-blade_b-propeller_TolB-like"/>
</dbReference>
<dbReference type="AlphaFoldDB" id="A0A2I0X511"/>
<name>A0A2I0X511_9ASPA</name>
<keyword evidence="1" id="KW-0472">Membrane</keyword>
<evidence type="ECO:0000313" key="3">
    <source>
        <dbReference type="Proteomes" id="UP000233837"/>
    </source>
</evidence>